<feature type="compositionally biased region" description="Basic and acidic residues" evidence="7">
    <location>
        <begin position="14"/>
        <end position="26"/>
    </location>
</feature>
<dbReference type="Pfam" id="PF10256">
    <property type="entry name" value="Erf4"/>
    <property type="match status" value="1"/>
</dbReference>
<name>A0A6A7C048_9PEZI</name>
<evidence type="ECO:0000313" key="9">
    <source>
        <dbReference type="EMBL" id="KAF2860936.1"/>
    </source>
</evidence>
<dbReference type="Proteomes" id="UP000799421">
    <property type="component" value="Unassembled WGS sequence"/>
</dbReference>
<keyword evidence="10" id="KW-1185">Reference proteome</keyword>
<dbReference type="OrthoDB" id="5377273at2759"/>
<evidence type="ECO:0000256" key="5">
    <source>
        <dbReference type="ARBA" id="ARBA00022824"/>
    </source>
</evidence>
<dbReference type="EMBL" id="MU005977">
    <property type="protein sequence ID" value="KAF2860936.1"/>
    <property type="molecule type" value="Genomic_DNA"/>
</dbReference>
<dbReference type="GO" id="GO:0031211">
    <property type="term" value="C:endoplasmic reticulum palmitoyltransferase complex"/>
    <property type="evidence" value="ECO:0007669"/>
    <property type="project" value="TreeGrafter"/>
</dbReference>
<feature type="compositionally biased region" description="Polar residues" evidence="7">
    <location>
        <begin position="84"/>
        <end position="105"/>
    </location>
</feature>
<proteinExistence type="inferred from homology"/>
<dbReference type="PANTHER" id="PTHR13254">
    <property type="entry name" value="GOLGI AUTOANTIGEN, GOLGIN SUBFAMILY A, 7"/>
    <property type="match status" value="1"/>
</dbReference>
<dbReference type="InterPro" id="IPR051371">
    <property type="entry name" value="Ras_palmitoyltransferase"/>
</dbReference>
<evidence type="ECO:0000259" key="8">
    <source>
        <dbReference type="Pfam" id="PF10256"/>
    </source>
</evidence>
<evidence type="ECO:0000256" key="3">
    <source>
        <dbReference type="ARBA" id="ARBA00011396"/>
    </source>
</evidence>
<comment type="subunit">
    <text evidence="3">Interacts with ERF2.</text>
</comment>
<evidence type="ECO:0000313" key="10">
    <source>
        <dbReference type="Proteomes" id="UP000799421"/>
    </source>
</evidence>
<evidence type="ECO:0000256" key="1">
    <source>
        <dbReference type="ARBA" id="ARBA00004406"/>
    </source>
</evidence>
<keyword evidence="5" id="KW-0256">Endoplasmic reticulum</keyword>
<evidence type="ECO:0000256" key="4">
    <source>
        <dbReference type="ARBA" id="ARBA00018463"/>
    </source>
</evidence>
<organism evidence="9 10">
    <name type="scientific">Piedraia hortae CBS 480.64</name>
    <dbReference type="NCBI Taxonomy" id="1314780"/>
    <lineage>
        <taxon>Eukaryota</taxon>
        <taxon>Fungi</taxon>
        <taxon>Dikarya</taxon>
        <taxon>Ascomycota</taxon>
        <taxon>Pezizomycotina</taxon>
        <taxon>Dothideomycetes</taxon>
        <taxon>Dothideomycetidae</taxon>
        <taxon>Capnodiales</taxon>
        <taxon>Piedraiaceae</taxon>
        <taxon>Piedraia</taxon>
    </lineage>
</organism>
<feature type="domain" description="Golgin subfamily A member 7/ERF4" evidence="8">
    <location>
        <begin position="138"/>
        <end position="255"/>
    </location>
</feature>
<comment type="subcellular location">
    <subcellularLocation>
        <location evidence="1">Endoplasmic reticulum membrane</location>
        <topology evidence="1">Peripheral membrane protein</topology>
    </subcellularLocation>
</comment>
<gene>
    <name evidence="9" type="ORF">K470DRAFT_257484</name>
</gene>
<protein>
    <recommendedName>
        <fullName evidence="4">Ras modification protein ERF4</fullName>
    </recommendedName>
</protein>
<dbReference type="GO" id="GO:0005789">
    <property type="term" value="C:endoplasmic reticulum membrane"/>
    <property type="evidence" value="ECO:0007669"/>
    <property type="project" value="UniProtKB-SubCell"/>
</dbReference>
<dbReference type="InterPro" id="IPR019383">
    <property type="entry name" value="Golgin_A_7/ERF4"/>
</dbReference>
<dbReference type="PANTHER" id="PTHR13254:SF0">
    <property type="entry name" value="GOLGIN SUBFAMILY A MEMBER 7_ERF4 DOMAIN-CONTAINING PROTEIN"/>
    <property type="match status" value="1"/>
</dbReference>
<accession>A0A6A7C048</accession>
<comment type="similarity">
    <text evidence="2">Belongs to the ERF4 family.</text>
</comment>
<reference evidence="9" key="1">
    <citation type="journal article" date="2020" name="Stud. Mycol.">
        <title>101 Dothideomycetes genomes: a test case for predicting lifestyles and emergence of pathogens.</title>
        <authorList>
            <person name="Haridas S."/>
            <person name="Albert R."/>
            <person name="Binder M."/>
            <person name="Bloem J."/>
            <person name="Labutti K."/>
            <person name="Salamov A."/>
            <person name="Andreopoulos B."/>
            <person name="Baker S."/>
            <person name="Barry K."/>
            <person name="Bills G."/>
            <person name="Bluhm B."/>
            <person name="Cannon C."/>
            <person name="Castanera R."/>
            <person name="Culley D."/>
            <person name="Daum C."/>
            <person name="Ezra D."/>
            <person name="Gonzalez J."/>
            <person name="Henrissat B."/>
            <person name="Kuo A."/>
            <person name="Liang C."/>
            <person name="Lipzen A."/>
            <person name="Lutzoni F."/>
            <person name="Magnuson J."/>
            <person name="Mondo S."/>
            <person name="Nolan M."/>
            <person name="Ohm R."/>
            <person name="Pangilinan J."/>
            <person name="Park H.-J."/>
            <person name="Ramirez L."/>
            <person name="Alfaro M."/>
            <person name="Sun H."/>
            <person name="Tritt A."/>
            <person name="Yoshinaga Y."/>
            <person name="Zwiers L.-H."/>
            <person name="Turgeon B."/>
            <person name="Goodwin S."/>
            <person name="Spatafora J."/>
            <person name="Crous P."/>
            <person name="Grigoriev I."/>
        </authorList>
    </citation>
    <scope>NUCLEOTIDE SEQUENCE</scope>
    <source>
        <strain evidence="9">CBS 480.64</strain>
    </source>
</reference>
<dbReference type="AlphaFoldDB" id="A0A6A7C048"/>
<dbReference type="GO" id="GO:0006612">
    <property type="term" value="P:protein targeting to membrane"/>
    <property type="evidence" value="ECO:0007669"/>
    <property type="project" value="TreeGrafter"/>
</dbReference>
<evidence type="ECO:0000256" key="7">
    <source>
        <dbReference type="SAM" id="MobiDB-lite"/>
    </source>
</evidence>
<evidence type="ECO:0000256" key="2">
    <source>
        <dbReference type="ARBA" id="ARBA00007732"/>
    </source>
</evidence>
<evidence type="ECO:0000256" key="6">
    <source>
        <dbReference type="ARBA" id="ARBA00023136"/>
    </source>
</evidence>
<keyword evidence="6" id="KW-0472">Membrane</keyword>
<sequence length="264" mass="29227">METLHKIAGVQDAADLKDSSTQDDGKPTQPVQLTANSAPINAHTSATTPTRASLPLDRRPSSKSLRSALKQDTDAPPVPHLPLSASNGEQSPTLGGTPYNTSPNSDETDFVWGTSHPCFPHPNPYCAMSSEAYNSTRIIRVKRDYLVAGDLYPQFANLYPEILDPLVTDAEFRVLIAEINARLKKVYDPFQARAWVDAALGLMTGFLWDDLGWTGKKSGEKRLTTWIEGWNLEKEREGKMVRVMDLRKSGLMALEFVIPDPEMD</sequence>
<feature type="region of interest" description="Disordered" evidence="7">
    <location>
        <begin position="1"/>
        <end position="107"/>
    </location>
</feature>
<feature type="compositionally biased region" description="Polar residues" evidence="7">
    <location>
        <begin position="29"/>
        <end position="51"/>
    </location>
</feature>